<dbReference type="Proteomes" id="UP000237347">
    <property type="component" value="Unassembled WGS sequence"/>
</dbReference>
<reference evidence="2 3" key="1">
    <citation type="journal article" date="2018" name="Sci. Data">
        <title>The draft genome sequence of cork oak.</title>
        <authorList>
            <person name="Ramos A.M."/>
            <person name="Usie A."/>
            <person name="Barbosa P."/>
            <person name="Barros P.M."/>
            <person name="Capote T."/>
            <person name="Chaves I."/>
            <person name="Simoes F."/>
            <person name="Abreu I."/>
            <person name="Carrasquinho I."/>
            <person name="Faro C."/>
            <person name="Guimaraes J.B."/>
            <person name="Mendonca D."/>
            <person name="Nobrega F."/>
            <person name="Rodrigues L."/>
            <person name="Saibo N.J.M."/>
            <person name="Varela M.C."/>
            <person name="Egas C."/>
            <person name="Matos J."/>
            <person name="Miguel C.M."/>
            <person name="Oliveira M.M."/>
            <person name="Ricardo C.P."/>
            <person name="Goncalves S."/>
        </authorList>
    </citation>
    <scope>NUCLEOTIDE SEQUENCE [LARGE SCALE GENOMIC DNA]</scope>
    <source>
        <strain evidence="3">cv. HL8</strain>
    </source>
</reference>
<dbReference type="EMBL" id="PKMF04000199">
    <property type="protein sequence ID" value="KAK7843636.1"/>
    <property type="molecule type" value="Genomic_DNA"/>
</dbReference>
<dbReference type="Pfam" id="PF14111">
    <property type="entry name" value="DUF4283"/>
    <property type="match status" value="1"/>
</dbReference>
<sequence>MEVSDLIARTKNSIATILEVVNRAWRLAFQIQVSCLNNNTFMFHFQHKVDMANAYRRRPWSIRGGHLVLKQWLLALTWQEIPFITSTMWVQVHGLPELWKSLDNLRKLGEKAEKSSR</sequence>
<name>A0AAW0L000_QUESU</name>
<dbReference type="PANTHER" id="PTHR31286">
    <property type="entry name" value="GLYCINE-RICH CELL WALL STRUCTURAL PROTEIN 1.8-LIKE"/>
    <property type="match status" value="1"/>
</dbReference>
<comment type="caution">
    <text evidence="2">The sequence shown here is derived from an EMBL/GenBank/DDBJ whole genome shotgun (WGS) entry which is preliminary data.</text>
</comment>
<accession>A0AAW0L000</accession>
<protein>
    <recommendedName>
        <fullName evidence="1">DUF4283 domain-containing protein</fullName>
    </recommendedName>
</protein>
<organism evidence="2 3">
    <name type="scientific">Quercus suber</name>
    <name type="common">Cork oak</name>
    <dbReference type="NCBI Taxonomy" id="58331"/>
    <lineage>
        <taxon>Eukaryota</taxon>
        <taxon>Viridiplantae</taxon>
        <taxon>Streptophyta</taxon>
        <taxon>Embryophyta</taxon>
        <taxon>Tracheophyta</taxon>
        <taxon>Spermatophyta</taxon>
        <taxon>Magnoliopsida</taxon>
        <taxon>eudicotyledons</taxon>
        <taxon>Gunneridae</taxon>
        <taxon>Pentapetalae</taxon>
        <taxon>rosids</taxon>
        <taxon>fabids</taxon>
        <taxon>Fagales</taxon>
        <taxon>Fagaceae</taxon>
        <taxon>Quercus</taxon>
    </lineage>
</organism>
<keyword evidence="3" id="KW-1185">Reference proteome</keyword>
<dbReference type="PANTHER" id="PTHR31286:SF180">
    <property type="entry name" value="OS10G0362600 PROTEIN"/>
    <property type="match status" value="1"/>
</dbReference>
<dbReference type="InterPro" id="IPR025558">
    <property type="entry name" value="DUF4283"/>
</dbReference>
<evidence type="ECO:0000313" key="3">
    <source>
        <dbReference type="Proteomes" id="UP000237347"/>
    </source>
</evidence>
<evidence type="ECO:0000259" key="1">
    <source>
        <dbReference type="Pfam" id="PF14111"/>
    </source>
</evidence>
<gene>
    <name evidence="2" type="ORF">CFP56_012078</name>
</gene>
<dbReference type="InterPro" id="IPR040256">
    <property type="entry name" value="At4g02000-like"/>
</dbReference>
<evidence type="ECO:0000313" key="2">
    <source>
        <dbReference type="EMBL" id="KAK7843636.1"/>
    </source>
</evidence>
<feature type="domain" description="DUF4283" evidence="1">
    <location>
        <begin position="11"/>
        <end position="73"/>
    </location>
</feature>
<proteinExistence type="predicted"/>
<dbReference type="AlphaFoldDB" id="A0AAW0L000"/>